<reference evidence="1" key="1">
    <citation type="submission" date="2021-07" db="EMBL/GenBank/DDBJ databases">
        <title>Characterization of Emerging Pathogens Carrying KPC-2 Gene in IncP-6 Plasmids Isolated from Urban Sewage in Argentina.</title>
        <authorList>
            <person name="Ghiglione B."/>
            <person name="Haim M.S."/>
            <person name="Dropa M."/>
        </authorList>
    </citation>
    <scope>NUCLEOTIDE SEQUENCE</scope>
    <source>
        <strain evidence="1">WW-19C</strain>
    </source>
</reference>
<accession>A0AAQ0EMW7</accession>
<evidence type="ECO:0000313" key="1">
    <source>
        <dbReference type="EMBL" id="QYD25383.1"/>
    </source>
</evidence>
<proteinExistence type="predicted"/>
<evidence type="ECO:0000313" key="2">
    <source>
        <dbReference type="Proteomes" id="UP000826990"/>
    </source>
</evidence>
<evidence type="ECO:0008006" key="3">
    <source>
        <dbReference type="Google" id="ProtNLM"/>
    </source>
</evidence>
<dbReference type="Proteomes" id="UP000826990">
    <property type="component" value="Chromosome"/>
</dbReference>
<dbReference type="RefSeq" id="WP_094934023.1">
    <property type="nucleotide sequence ID" value="NZ_CP080107.1"/>
</dbReference>
<sequence length="326" mass="38019">MNALLICPDFFDYAVQIEKAIERQGLQCVRLDEKPSNMALAKIVIRLFGQRKIVQKFLLASLKKKVNDLKIDSFDYIIIIKAECISGEFMMWLKEKYKESKFVFYAWDSIKNYPHVEHLLHHFNKSYSFDKNDALEYEHLQHLPLFYSPHYNKSSIKPKANKISFIGSYHSDRFYVLKKICEKYSADYDLNFTLYFPSIILLSSFIIKNIKSLSALKHIKITLKSISGETIAKEYNNSIAVIDVHHPYQNGLTMRVIELLPLERKIITTNDSITSYPFYNVNNICIIKRDEPVIEQSFIASDFVQSDISFTSNYSIDSWAEKLLAI</sequence>
<dbReference type="EMBL" id="CP080107">
    <property type="protein sequence ID" value="QYD25383.1"/>
    <property type="molecule type" value="Genomic_DNA"/>
</dbReference>
<dbReference type="AlphaFoldDB" id="A0AAQ0EMW7"/>
<name>A0AAQ0EMW7_ENTAS</name>
<gene>
    <name evidence="1" type="ORF">KZX48_15205</name>
</gene>
<organism evidence="1 2">
    <name type="scientific">Enterobacter asburiae</name>
    <dbReference type="NCBI Taxonomy" id="61645"/>
    <lineage>
        <taxon>Bacteria</taxon>
        <taxon>Pseudomonadati</taxon>
        <taxon>Pseudomonadota</taxon>
        <taxon>Gammaproteobacteria</taxon>
        <taxon>Enterobacterales</taxon>
        <taxon>Enterobacteriaceae</taxon>
        <taxon>Enterobacter</taxon>
        <taxon>Enterobacter cloacae complex</taxon>
    </lineage>
</organism>
<protein>
    <recommendedName>
        <fullName evidence="3">Lipopolysaccharide biosynthesis protein</fullName>
    </recommendedName>
</protein>